<keyword evidence="7 10" id="KW-0067">ATP-binding</keyword>
<organism evidence="12 13">
    <name type="scientific">Beggiatoa leptomitoformis</name>
    <dbReference type="NCBI Taxonomy" id="288004"/>
    <lineage>
        <taxon>Bacteria</taxon>
        <taxon>Pseudomonadati</taxon>
        <taxon>Pseudomonadota</taxon>
        <taxon>Gammaproteobacteria</taxon>
        <taxon>Thiotrichales</taxon>
        <taxon>Thiotrichaceae</taxon>
        <taxon>Beggiatoa</taxon>
    </lineage>
</organism>
<keyword evidence="13" id="KW-1185">Reference proteome</keyword>
<keyword evidence="5" id="KW-0479">Metal-binding</keyword>
<evidence type="ECO:0000256" key="5">
    <source>
        <dbReference type="ARBA" id="ARBA00022723"/>
    </source>
</evidence>
<keyword evidence="3 10" id="KW-0436">Ligase</keyword>
<dbReference type="HAMAP" id="MF_00162">
    <property type="entry name" value="GSH_S"/>
    <property type="match status" value="1"/>
</dbReference>
<evidence type="ECO:0000256" key="6">
    <source>
        <dbReference type="ARBA" id="ARBA00022741"/>
    </source>
</evidence>
<evidence type="ECO:0000256" key="7">
    <source>
        <dbReference type="ARBA" id="ARBA00022840"/>
    </source>
</evidence>
<comment type="catalytic activity">
    <reaction evidence="10">
        <text>gamma-L-glutamyl-L-cysteine + glycine + ATP = glutathione + ADP + phosphate + H(+)</text>
        <dbReference type="Rhea" id="RHEA:13557"/>
        <dbReference type="ChEBI" id="CHEBI:15378"/>
        <dbReference type="ChEBI" id="CHEBI:30616"/>
        <dbReference type="ChEBI" id="CHEBI:43474"/>
        <dbReference type="ChEBI" id="CHEBI:57305"/>
        <dbReference type="ChEBI" id="CHEBI:57925"/>
        <dbReference type="ChEBI" id="CHEBI:58173"/>
        <dbReference type="ChEBI" id="CHEBI:456216"/>
        <dbReference type="EC" id="6.3.2.3"/>
    </reaction>
</comment>
<dbReference type="AlphaFoldDB" id="A0A2N9YJC6"/>
<comment type="pathway">
    <text evidence="10">Sulfur metabolism; glutathione biosynthesis; glutathione from L-cysteine and L-glutamate: step 2/2.</text>
</comment>
<feature type="domain" description="ATP-grasp" evidence="11">
    <location>
        <begin position="127"/>
        <end position="312"/>
    </location>
</feature>
<evidence type="ECO:0000313" key="13">
    <source>
        <dbReference type="Proteomes" id="UP000234271"/>
    </source>
</evidence>
<keyword evidence="6 10" id="KW-0547">Nucleotide-binding</keyword>
<dbReference type="Pfam" id="PF02951">
    <property type="entry name" value="GSH-S_N"/>
    <property type="match status" value="1"/>
</dbReference>
<name>A0A2N9YJC6_9GAMM</name>
<dbReference type="FunFam" id="3.40.50.20:FF:000009">
    <property type="entry name" value="Glutathione synthetase"/>
    <property type="match status" value="1"/>
</dbReference>
<dbReference type="EC" id="6.3.2.3" evidence="10"/>
<dbReference type="RefSeq" id="WP_062155496.1">
    <property type="nucleotide sequence ID" value="NZ_CP012373.2"/>
</dbReference>
<dbReference type="SUPFAM" id="SSF52440">
    <property type="entry name" value="PreATP-grasp domain"/>
    <property type="match status" value="1"/>
</dbReference>
<dbReference type="FunFam" id="3.30.1490.20:FF:000009">
    <property type="entry name" value="Glutathione synthetase"/>
    <property type="match status" value="1"/>
</dbReference>
<keyword evidence="8" id="KW-0460">Magnesium</keyword>
<evidence type="ECO:0000256" key="10">
    <source>
        <dbReference type="HAMAP-Rule" id="MF_00162"/>
    </source>
</evidence>
<reference evidence="13" key="1">
    <citation type="submission" date="2016-12" db="EMBL/GenBank/DDBJ databases">
        <title>Complete Genome Sequence of Beggiatoa leptomitiformis D-401.</title>
        <authorList>
            <person name="Fomenkov A."/>
            <person name="Vincze T."/>
            <person name="Grabovich M."/>
            <person name="Anton B.P."/>
            <person name="Dubinina G."/>
            <person name="Orlova M."/>
            <person name="Belousova E."/>
            <person name="Roberts R.J."/>
        </authorList>
    </citation>
    <scope>NUCLEOTIDE SEQUENCE [LARGE SCALE GENOMIC DNA]</scope>
    <source>
        <strain evidence="13">D-401</strain>
    </source>
</reference>
<evidence type="ECO:0000256" key="8">
    <source>
        <dbReference type="ARBA" id="ARBA00022842"/>
    </source>
</evidence>
<dbReference type="InterPro" id="IPR006284">
    <property type="entry name" value="Glut_synth_pro"/>
</dbReference>
<dbReference type="OrthoDB" id="9785415at2"/>
<evidence type="ECO:0000256" key="9">
    <source>
        <dbReference type="ARBA" id="ARBA00023211"/>
    </source>
</evidence>
<dbReference type="PANTHER" id="PTHR21621">
    <property type="entry name" value="RIBOSOMAL PROTEIN S6 MODIFICATION PROTEIN"/>
    <property type="match status" value="1"/>
</dbReference>
<evidence type="ECO:0000256" key="2">
    <source>
        <dbReference type="ARBA" id="ARBA00001946"/>
    </source>
</evidence>
<dbReference type="Gene3D" id="3.30.1490.20">
    <property type="entry name" value="ATP-grasp fold, A domain"/>
    <property type="match status" value="1"/>
</dbReference>
<dbReference type="Proteomes" id="UP000234271">
    <property type="component" value="Chromosome"/>
</dbReference>
<sequence>MSAFNLGIVMDPIASIKTYKDSSFAMLLAAQQRGWTLWYMEMQDLWLRDGIAYATMRRVQVRDNKTDWFSLETAETRPLHSLSAILMRKDPPFDLEYIVATYILEQAEQRGTLIVNRPQGLRDANEKAYTAWFPHCCPPTLMTRSAAKIREFLQEHGEIILKPLDGMGGMSIFRVAQGDMNLSVIIETLTARESRYCMVQRFIPEITQGDKRILLINGEPVPYALARIPAQGESRGNLAAGATGVAQPLTARDRWICQQVGSTLREKGFLFVGLDVIGDYLTEINVTSPTGIRELNNAYGLDIAGQLMDAIMTQLG</sequence>
<dbReference type="NCBIfam" id="TIGR01380">
    <property type="entry name" value="glut_syn"/>
    <property type="match status" value="1"/>
</dbReference>
<keyword evidence="4 10" id="KW-0317">Glutathione biosynthesis</keyword>
<comment type="cofactor">
    <cofactor evidence="2">
        <name>Mg(2+)</name>
        <dbReference type="ChEBI" id="CHEBI:18420"/>
    </cofactor>
</comment>
<evidence type="ECO:0000256" key="3">
    <source>
        <dbReference type="ARBA" id="ARBA00022598"/>
    </source>
</evidence>
<dbReference type="SUPFAM" id="SSF56059">
    <property type="entry name" value="Glutathione synthetase ATP-binding domain-like"/>
    <property type="match status" value="1"/>
</dbReference>
<keyword evidence="9" id="KW-0464">Manganese</keyword>
<dbReference type="InterPro" id="IPR016185">
    <property type="entry name" value="PreATP-grasp_dom_sf"/>
</dbReference>
<proteinExistence type="inferred from homology"/>
<dbReference type="EMBL" id="CP018889">
    <property type="protein sequence ID" value="AUI70627.1"/>
    <property type="molecule type" value="Genomic_DNA"/>
</dbReference>
<gene>
    <name evidence="10 12" type="primary">gshB</name>
    <name evidence="12" type="ORF">BLE401_12390</name>
</gene>
<dbReference type="UniPathway" id="UPA00142">
    <property type="reaction ID" value="UER00210"/>
</dbReference>
<dbReference type="STRING" id="288004.AL038_11880"/>
<comment type="cofactor">
    <cofactor evidence="1">
        <name>Mn(2+)</name>
        <dbReference type="ChEBI" id="CHEBI:29035"/>
    </cofactor>
</comment>
<dbReference type="Gene3D" id="3.30.470.20">
    <property type="entry name" value="ATP-grasp fold, B domain"/>
    <property type="match status" value="1"/>
</dbReference>
<accession>A0A2N9YJC6</accession>
<dbReference type="GO" id="GO:0005737">
    <property type="term" value="C:cytoplasm"/>
    <property type="evidence" value="ECO:0007669"/>
    <property type="project" value="TreeGrafter"/>
</dbReference>
<dbReference type="PROSITE" id="PS50975">
    <property type="entry name" value="ATP_GRASP"/>
    <property type="match status" value="1"/>
</dbReference>
<evidence type="ECO:0000256" key="1">
    <source>
        <dbReference type="ARBA" id="ARBA00001936"/>
    </source>
</evidence>
<dbReference type="GO" id="GO:0046872">
    <property type="term" value="F:metal ion binding"/>
    <property type="evidence" value="ECO:0007669"/>
    <property type="project" value="UniProtKB-KW"/>
</dbReference>
<dbReference type="InterPro" id="IPR013815">
    <property type="entry name" value="ATP_grasp_subdomain_1"/>
</dbReference>
<evidence type="ECO:0000259" key="11">
    <source>
        <dbReference type="PROSITE" id="PS50975"/>
    </source>
</evidence>
<dbReference type="GO" id="GO:0005524">
    <property type="term" value="F:ATP binding"/>
    <property type="evidence" value="ECO:0007669"/>
    <property type="project" value="UniProtKB-UniRule"/>
</dbReference>
<protein>
    <recommendedName>
        <fullName evidence="10">Glutathione synthetase</fullName>
        <ecNumber evidence="10">6.3.2.3</ecNumber>
    </recommendedName>
    <alternativeName>
        <fullName evidence="10">GSH synthetase</fullName>
        <shortName evidence="10">GSH-S</shortName>
        <shortName evidence="10">GSHase</shortName>
    </alternativeName>
    <alternativeName>
        <fullName evidence="10">Glutathione synthase</fullName>
    </alternativeName>
</protein>
<dbReference type="InterPro" id="IPR004215">
    <property type="entry name" value="GSHS_N"/>
</dbReference>
<dbReference type="KEGG" id="blep:AL038_11880"/>
<dbReference type="InterPro" id="IPR011761">
    <property type="entry name" value="ATP-grasp"/>
</dbReference>
<comment type="similarity">
    <text evidence="10">Belongs to the prokaryotic GSH synthase family.</text>
</comment>
<evidence type="ECO:0000313" key="12">
    <source>
        <dbReference type="EMBL" id="AUI70627.1"/>
    </source>
</evidence>
<dbReference type="PANTHER" id="PTHR21621:SF4">
    <property type="entry name" value="GLUTATHIONE SYNTHETASE"/>
    <property type="match status" value="1"/>
</dbReference>
<dbReference type="InterPro" id="IPR004218">
    <property type="entry name" value="GSHS_ATP-bd"/>
</dbReference>
<dbReference type="GO" id="GO:0004363">
    <property type="term" value="F:glutathione synthase activity"/>
    <property type="evidence" value="ECO:0007669"/>
    <property type="project" value="UniProtKB-UniRule"/>
</dbReference>
<dbReference type="Pfam" id="PF02955">
    <property type="entry name" value="GSH-S_ATP"/>
    <property type="match status" value="1"/>
</dbReference>
<evidence type="ECO:0000256" key="4">
    <source>
        <dbReference type="ARBA" id="ARBA00022684"/>
    </source>
</evidence>
<dbReference type="NCBIfam" id="NF003573">
    <property type="entry name" value="PRK05246.1"/>
    <property type="match status" value="1"/>
</dbReference>
<dbReference type="Gene3D" id="3.40.50.20">
    <property type="match status" value="1"/>
</dbReference>